<dbReference type="GeneID" id="92814735"/>
<dbReference type="Gene3D" id="1.10.8.280">
    <property type="entry name" value="ABC transporter ATPase domain-like"/>
    <property type="match status" value="1"/>
</dbReference>
<dbReference type="InterPro" id="IPR027417">
    <property type="entry name" value="P-loop_NTPase"/>
</dbReference>
<dbReference type="GO" id="GO:0008270">
    <property type="term" value="F:zinc ion binding"/>
    <property type="evidence" value="ECO:0007669"/>
    <property type="project" value="UniProtKB-KW"/>
</dbReference>
<dbReference type="InterPro" id="IPR003439">
    <property type="entry name" value="ABC_transporter-like_ATP-bd"/>
</dbReference>
<dbReference type="NCBIfam" id="TIGR00630">
    <property type="entry name" value="uvra"/>
    <property type="match status" value="1"/>
</dbReference>
<dbReference type="AlphaFoldDB" id="G5H9F9"/>
<evidence type="ECO:0000256" key="7">
    <source>
        <dbReference type="ARBA" id="ARBA00022769"/>
    </source>
</evidence>
<keyword evidence="3" id="KW-0479">Metal-binding</keyword>
<evidence type="ECO:0000256" key="14">
    <source>
        <dbReference type="ARBA" id="ARBA00038000"/>
    </source>
</evidence>
<dbReference type="InterPro" id="IPR041102">
    <property type="entry name" value="UvrA_inter"/>
</dbReference>
<dbReference type="InterPro" id="IPR013815">
    <property type="entry name" value="ATP_grasp_subdomain_1"/>
</dbReference>
<keyword evidence="2" id="KW-0963">Cytoplasm</keyword>
<dbReference type="EMBL" id="ADLD01000013">
    <property type="protein sequence ID" value="EHB92196.1"/>
    <property type="molecule type" value="Genomic_DNA"/>
</dbReference>
<dbReference type="PATRIC" id="fig|742725.3.peg.2313"/>
<name>G5H9F9_9BACT</name>
<dbReference type="OrthoDB" id="9809851at2"/>
<dbReference type="Pfam" id="PF17755">
    <property type="entry name" value="UvrA_DNA-bind"/>
    <property type="match status" value="1"/>
</dbReference>
<gene>
    <name evidence="18" type="ORF">HMPREF9450_02245</name>
</gene>
<dbReference type="eggNOG" id="COG0178">
    <property type="taxonomic scope" value="Bacteria"/>
</dbReference>
<evidence type="ECO:0000256" key="2">
    <source>
        <dbReference type="ARBA" id="ARBA00022490"/>
    </source>
</evidence>
<dbReference type="CDD" id="cd03271">
    <property type="entry name" value="ABC_UvrA_II"/>
    <property type="match status" value="1"/>
</dbReference>
<evidence type="ECO:0000256" key="12">
    <source>
        <dbReference type="ARBA" id="ARBA00023125"/>
    </source>
</evidence>
<evidence type="ECO:0000256" key="11">
    <source>
        <dbReference type="ARBA" id="ARBA00022881"/>
    </source>
</evidence>
<keyword evidence="7" id="KW-0228">DNA excision</keyword>
<evidence type="ECO:0000256" key="10">
    <source>
        <dbReference type="ARBA" id="ARBA00022840"/>
    </source>
</evidence>
<keyword evidence="9" id="KW-0862">Zinc</keyword>
<keyword evidence="6" id="KW-0227">DNA damage</keyword>
<evidence type="ECO:0000256" key="15">
    <source>
        <dbReference type="ARBA" id="ARBA00039316"/>
    </source>
</evidence>
<dbReference type="PANTHER" id="PTHR43152:SF3">
    <property type="entry name" value="UVRABC SYSTEM PROTEIN A"/>
    <property type="match status" value="1"/>
</dbReference>
<dbReference type="GO" id="GO:0005737">
    <property type="term" value="C:cytoplasm"/>
    <property type="evidence" value="ECO:0007669"/>
    <property type="project" value="UniProtKB-SubCell"/>
</dbReference>
<dbReference type="GO" id="GO:0005524">
    <property type="term" value="F:ATP binding"/>
    <property type="evidence" value="ECO:0007669"/>
    <property type="project" value="UniProtKB-KW"/>
</dbReference>
<comment type="subcellular location">
    <subcellularLocation>
        <location evidence="1">Cytoplasm</location>
    </subcellularLocation>
</comment>
<dbReference type="InterPro" id="IPR017871">
    <property type="entry name" value="ABC_transporter-like_CS"/>
</dbReference>
<dbReference type="Proteomes" id="UP000006008">
    <property type="component" value="Unassembled WGS sequence"/>
</dbReference>
<evidence type="ECO:0000256" key="16">
    <source>
        <dbReference type="ARBA" id="ARBA00042156"/>
    </source>
</evidence>
<keyword evidence="4" id="KW-0677">Repeat</keyword>
<evidence type="ECO:0000256" key="13">
    <source>
        <dbReference type="ARBA" id="ARBA00023204"/>
    </source>
</evidence>
<reference evidence="18 19" key="1">
    <citation type="submission" date="2011-08" db="EMBL/GenBank/DDBJ databases">
        <title>The Genome Sequence of Alistipes indistinctus YIT 12060.</title>
        <authorList>
            <consortium name="The Broad Institute Genome Sequencing Platform"/>
            <person name="Earl A."/>
            <person name="Ward D."/>
            <person name="Feldgarden M."/>
            <person name="Gevers D."/>
            <person name="Morotomi M."/>
            <person name="Young S.K."/>
            <person name="Zeng Q."/>
            <person name="Gargeya S."/>
            <person name="Fitzgerald M."/>
            <person name="Haas B."/>
            <person name="Abouelleil A."/>
            <person name="Alvarado L."/>
            <person name="Arachchi H.M."/>
            <person name="Berlin A."/>
            <person name="Brown A."/>
            <person name="Chapman S.B."/>
            <person name="Chen Z."/>
            <person name="Dunbar C."/>
            <person name="Freedman E."/>
            <person name="Gearin G."/>
            <person name="Gellesch M."/>
            <person name="Goldberg J."/>
            <person name="Griggs A."/>
            <person name="Gujja S."/>
            <person name="Heiman D."/>
            <person name="Howarth C."/>
            <person name="Larson L."/>
            <person name="Lui A."/>
            <person name="MacDonald P.J.P."/>
            <person name="Montmayeur A."/>
            <person name="Murphy C."/>
            <person name="Neiman D."/>
            <person name="Pearson M."/>
            <person name="Priest M."/>
            <person name="Roberts A."/>
            <person name="Saif S."/>
            <person name="Shea T."/>
            <person name="Shenoy N."/>
            <person name="Sisk P."/>
            <person name="Stolte C."/>
            <person name="Sykes S."/>
            <person name="Wortman J."/>
            <person name="Nusbaum C."/>
            <person name="Birren B."/>
        </authorList>
    </citation>
    <scope>NUCLEOTIDE SEQUENCE [LARGE SCALE GENOMIC DNA]</scope>
    <source>
        <strain evidence="18 19">YIT 12060</strain>
    </source>
</reference>
<dbReference type="PROSITE" id="PS00211">
    <property type="entry name" value="ABC_TRANSPORTER_1"/>
    <property type="match status" value="2"/>
</dbReference>
<organism evidence="18 19">
    <name type="scientific">Alistipes indistinctus YIT 12060</name>
    <dbReference type="NCBI Taxonomy" id="742725"/>
    <lineage>
        <taxon>Bacteria</taxon>
        <taxon>Pseudomonadati</taxon>
        <taxon>Bacteroidota</taxon>
        <taxon>Bacteroidia</taxon>
        <taxon>Bacteroidales</taxon>
        <taxon>Rikenellaceae</taxon>
        <taxon>Alistipes</taxon>
    </lineage>
</organism>
<keyword evidence="11" id="KW-0267">Excision nuclease</keyword>
<sequence>MKPEKNDIHSLPTENRIEVYGAREHNLKDVNVVIPRDTLTVITGLSGSGKSSLAFDTIYAEGQRRYLETLSTYARQFVGTMERPDVDKITGLSPVISIEQKTTNKNPRSTVGTVTEINDFLRLLFARASDAYSPVTGELMVHHTDAQIVDLILRDFAGRKIALLAPLIRGRKGHYRELFESFIKKGYLYARVDGEIREVHAGMKLDRYKIHHIELIVDRLVVKEDVRERLLKSLQETMRQGKGTMMVYDYDSNNVRFYSRHLMCPTSGIAFNEPAPHSFSFNSPQGACPHCNGLGEEAVFDLERIIPDNDKSIREGAIEPLGKYRNNLLFALIEALGRKYDFTIDDPVGSLGEEALNAVLYGDAEPLRIDTHDLGGAGNYMIAWEGVADYIEKQQEDSSSSKGNKWKEQFVVRRVCSVCGGSRLKREALQFKIDGKNIAELSVLSIEDFAQWMEGLEERLSSRQRQIARDLLKEIRERLRFLLDVGLGYLSLSRSSRSLSGGESQRIRLATQIGSKLVNVLYILDEPSIGLHQRDNIKLINSLKALRDAGNSVIVVEHDEEMIHNADWIIDVGPKAGIRGGEIVAAGTLDGVMHSGSITADYLSGRRKIELPAVRRTGNGKMLTVRGARGNNLKNITVDFPLGVMICVTGVSGSGKSTLVNATLRAALNRYLYHSYDQPLEHDAIEGIANIDKLVVVDQSPIGRTPRSNPATYSNVFSDIRKLFEATPDAQVRGFKAGRFSFNVKGGRCEACRGAGVQTIEMNFLPDVYVKCKVCNGQRYNRETLEVKYKGKSINDVLNMTINQAVEFFEAIPSIHMKLKAIQDVGLGYLTLGQPCTTLSGGESQRIKLSAELAKRDTGNTLYILDEPTTGLHFEDVRVLLDVLNKLVDKGNSVIVIEHNLDVIKVADYLIDIGQEGGSGGGRLIAAGTPEEVAKVKRSYTGQFLKPLLSQ</sequence>
<dbReference type="Gene3D" id="3.40.50.300">
    <property type="entry name" value="P-loop containing nucleotide triphosphate hydrolases"/>
    <property type="match status" value="2"/>
</dbReference>
<comment type="similarity">
    <text evidence="14">Belongs to the ABC transporter superfamily. UvrA family.</text>
</comment>
<dbReference type="InterPro" id="IPR004602">
    <property type="entry name" value="UvrA"/>
</dbReference>
<dbReference type="InterPro" id="IPR041552">
    <property type="entry name" value="UvrA_DNA-bd"/>
</dbReference>
<keyword evidence="10" id="KW-0067">ATP-binding</keyword>
<dbReference type="HOGENOM" id="CLU_001370_0_2_10"/>
<dbReference type="GO" id="GO:0016887">
    <property type="term" value="F:ATP hydrolysis activity"/>
    <property type="evidence" value="ECO:0007669"/>
    <property type="project" value="InterPro"/>
</dbReference>
<dbReference type="FunFam" id="1.20.1580.10:FF:000002">
    <property type="entry name" value="UvrABC system protein A"/>
    <property type="match status" value="1"/>
</dbReference>
<evidence type="ECO:0000256" key="6">
    <source>
        <dbReference type="ARBA" id="ARBA00022763"/>
    </source>
</evidence>
<keyword evidence="13" id="KW-0234">DNA repair</keyword>
<dbReference type="PANTHER" id="PTHR43152">
    <property type="entry name" value="UVRABC SYSTEM PROTEIN A"/>
    <property type="match status" value="1"/>
</dbReference>
<keyword evidence="5" id="KW-0547">Nucleotide-binding</keyword>
<proteinExistence type="inferred from homology"/>
<dbReference type="SUPFAM" id="SSF52540">
    <property type="entry name" value="P-loop containing nucleoside triphosphate hydrolases"/>
    <property type="match status" value="2"/>
</dbReference>
<keyword evidence="19" id="KW-1185">Reference proteome</keyword>
<evidence type="ECO:0000313" key="19">
    <source>
        <dbReference type="Proteomes" id="UP000006008"/>
    </source>
</evidence>
<dbReference type="GO" id="GO:0004518">
    <property type="term" value="F:nuclease activity"/>
    <property type="evidence" value="ECO:0007669"/>
    <property type="project" value="UniProtKB-KW"/>
</dbReference>
<evidence type="ECO:0000256" key="1">
    <source>
        <dbReference type="ARBA" id="ARBA00004496"/>
    </source>
</evidence>
<dbReference type="GO" id="GO:0003677">
    <property type="term" value="F:DNA binding"/>
    <property type="evidence" value="ECO:0007669"/>
    <property type="project" value="UniProtKB-KW"/>
</dbReference>
<dbReference type="Pfam" id="PF17760">
    <property type="entry name" value="UvrA_inter"/>
    <property type="match status" value="1"/>
</dbReference>
<dbReference type="STRING" id="742725.HMPREF9450_02245"/>
<accession>G5H9F9</accession>
<evidence type="ECO:0000256" key="5">
    <source>
        <dbReference type="ARBA" id="ARBA00022741"/>
    </source>
</evidence>
<evidence type="ECO:0000259" key="17">
    <source>
        <dbReference type="PROSITE" id="PS50893"/>
    </source>
</evidence>
<evidence type="ECO:0000256" key="9">
    <source>
        <dbReference type="ARBA" id="ARBA00022833"/>
    </source>
</evidence>
<keyword evidence="8" id="KW-0863">Zinc-finger</keyword>
<evidence type="ECO:0000256" key="3">
    <source>
        <dbReference type="ARBA" id="ARBA00022723"/>
    </source>
</evidence>
<dbReference type="GO" id="GO:0006289">
    <property type="term" value="P:nucleotide-excision repair"/>
    <property type="evidence" value="ECO:0007669"/>
    <property type="project" value="InterPro"/>
</dbReference>
<dbReference type="RefSeq" id="WP_009135051.1">
    <property type="nucleotide sequence ID" value="NZ_CP102250.1"/>
</dbReference>
<protein>
    <recommendedName>
        <fullName evidence="15">UvrABC system protein A</fullName>
    </recommendedName>
    <alternativeName>
        <fullName evidence="16">Excinuclease ABC subunit A</fullName>
    </alternativeName>
</protein>
<dbReference type="Gene3D" id="3.30.1490.20">
    <property type="entry name" value="ATP-grasp fold, A domain"/>
    <property type="match status" value="1"/>
</dbReference>
<evidence type="ECO:0000256" key="4">
    <source>
        <dbReference type="ARBA" id="ARBA00022737"/>
    </source>
</evidence>
<feature type="domain" description="ABC transporter" evidence="17">
    <location>
        <begin position="609"/>
        <end position="946"/>
    </location>
</feature>
<comment type="caution">
    <text evidence="18">The sequence shown here is derived from an EMBL/GenBank/DDBJ whole genome shotgun (WGS) entry which is preliminary data.</text>
</comment>
<dbReference type="PROSITE" id="PS50893">
    <property type="entry name" value="ABC_TRANSPORTER_2"/>
    <property type="match status" value="1"/>
</dbReference>
<dbReference type="Gene3D" id="1.20.1580.10">
    <property type="entry name" value="ABC transporter ATPase like domain"/>
    <property type="match status" value="2"/>
</dbReference>
<keyword evidence="12" id="KW-0238">DNA-binding</keyword>
<dbReference type="NCBIfam" id="NF001503">
    <property type="entry name" value="PRK00349.1"/>
    <property type="match status" value="1"/>
</dbReference>
<dbReference type="GO" id="GO:0009380">
    <property type="term" value="C:excinuclease repair complex"/>
    <property type="evidence" value="ECO:0007669"/>
    <property type="project" value="InterPro"/>
</dbReference>
<evidence type="ECO:0000256" key="8">
    <source>
        <dbReference type="ARBA" id="ARBA00022771"/>
    </source>
</evidence>
<evidence type="ECO:0000313" key="18">
    <source>
        <dbReference type="EMBL" id="EHB92196.1"/>
    </source>
</evidence>